<proteinExistence type="inferred from homology"/>
<evidence type="ECO:0000256" key="10">
    <source>
        <dbReference type="SAM" id="SignalP"/>
    </source>
</evidence>
<dbReference type="STRING" id="1122938.SAMN05660772_01103"/>
<evidence type="ECO:0000256" key="6">
    <source>
        <dbReference type="ARBA" id="ARBA00022989"/>
    </source>
</evidence>
<evidence type="ECO:0000256" key="7">
    <source>
        <dbReference type="ARBA" id="ARBA00023136"/>
    </source>
</evidence>
<feature type="transmembrane region" description="Helical" evidence="9">
    <location>
        <begin position="536"/>
        <end position="560"/>
    </location>
</feature>
<feature type="domain" description="Mechanosensitive ion channel MscS" evidence="11">
    <location>
        <begin position="936"/>
        <end position="1001"/>
    </location>
</feature>
<dbReference type="FunFam" id="2.30.30.60:FF:000001">
    <property type="entry name" value="MscS Mechanosensitive ion channel"/>
    <property type="match status" value="1"/>
</dbReference>
<keyword evidence="8" id="KW-0175">Coiled coil</keyword>
<protein>
    <submittedName>
        <fullName evidence="16">Potassium efflux system protein</fullName>
    </submittedName>
</protein>
<keyword evidence="7 9" id="KW-0472">Membrane</keyword>
<dbReference type="NCBIfam" id="NF008438">
    <property type="entry name" value="PRK11281.1"/>
    <property type="match status" value="1"/>
</dbReference>
<dbReference type="InterPro" id="IPR025692">
    <property type="entry name" value="MscS_IM_dom1"/>
</dbReference>
<dbReference type="Gene3D" id="2.30.30.60">
    <property type="match status" value="1"/>
</dbReference>
<feature type="domain" description="Mechanosensitive ion channel MscS C-terminal" evidence="14">
    <location>
        <begin position="1009"/>
        <end position="1092"/>
    </location>
</feature>
<dbReference type="InterPro" id="IPR023408">
    <property type="entry name" value="MscS_beta-dom_sf"/>
</dbReference>
<dbReference type="FunFam" id="1.10.287.1260:FF:000002">
    <property type="entry name" value="Potassium efflux system KefA"/>
    <property type="match status" value="1"/>
</dbReference>
<dbReference type="Gene3D" id="3.30.70.100">
    <property type="match status" value="1"/>
</dbReference>
<dbReference type="InterPro" id="IPR006685">
    <property type="entry name" value="MscS_channel_2nd"/>
</dbReference>
<evidence type="ECO:0000256" key="4">
    <source>
        <dbReference type="ARBA" id="ARBA00022692"/>
    </source>
</evidence>
<evidence type="ECO:0000256" key="3">
    <source>
        <dbReference type="ARBA" id="ARBA00022475"/>
    </source>
</evidence>
<sequence>MKRRFWILCYVLGLFFVSPSVLSASDIQLPSKAGLDAAISAAESNDNKTPDNALLLNNLRDTLSLLDQIEQQQANITSLQKTIDESDTLLQKTQDNLNRLNEAESIETQAKAWDSMSLENLTRLRDENEYKLQQLQADLSNLNALLVTQRATPERVQTALADNLARSQQLNKLLFSAQVSPSLADKYHAELRLIELKNQYNQLSLNGNSGLTSLYESEVAEKTLEQQQQQAVQVALQERINQLRLQQSEQQAQQQAVQEQSTDSSKQNDFIRQELQLNTKISQDLVAQTNEDNQLVQDGLRIRNMLDNLLQTQRNIDEQISALQGTLVLSRIINKQRQTLPTDSLISGLSKRITDLRVRIFDTNERRDALYSPAIYIADLEQRKKTAFSDEEKAQLTTILQDRRKLLTDLITQLNGELNHAINIESNQQQVISISNELQSKLEQQSFWVRSNSPIDFDWFVSFPQMAKFQIDQILKLLDFSNWRDYVLPIGSLVGFLLLLAGGIMFSKNWIKRKISEHNSNINTLRGDNQWRTIIVLFYTLLLALPSTLLFLSGLIMVIYFCFHSPLALLPWALKMAAFWFFIAFTLSLLRPNGIAHKHFNFSPTVNEMFRSSLKRSIPILVVLLNASIFTTLEESGIANDYLGEALIITALLFFLFQIGPSFSNALKRMDQELLTGHSSEREEQGKYQRIFKFLRILLLLIPISLLVLIGLGYYYTALTLIKHIIYTYVALILWINIRELTHRAIRVSSRQLAYRRLKEIREKEGGEQTEFRTEDMMIDAQDEKIALSTVNQQVTKITDILLWIVLFGLLYWVWSDLVSVAYYLDNVSLWQQTSAAENGSTIVESVTLLNLLSSIVILWGTYLMVRNLSGILEILVFSRIRLSQGSPYAITTILSYAFVALGAGVAFSSLGMSWSKLQWLFAALSVGLGFGLQEIFANFVSGIIILFERPVRIGDLVTIGEFSGTVSKIRIRATTIVDFDGKEVIVPNKAFVTERLTNWSLSNTTTRVVLKVGVAYGSDLELTRKLLFQAANEAPYVLKDPAPLVYFLTFGASTLDHELRVYVNQTNERNKTIDFLNRRIDQLFKENDIDIAFNQLDVYIKNSISGEQLQLEK</sequence>
<dbReference type="InterPro" id="IPR010920">
    <property type="entry name" value="LSM_dom_sf"/>
</dbReference>
<dbReference type="PANTHER" id="PTHR30347">
    <property type="entry name" value="POTASSIUM CHANNEL RELATED"/>
    <property type="match status" value="1"/>
</dbReference>
<keyword evidence="17" id="KW-1185">Reference proteome</keyword>
<feature type="transmembrane region" description="Helical" evidence="9">
    <location>
        <begin position="801"/>
        <end position="823"/>
    </location>
</feature>
<dbReference type="InterPro" id="IPR006686">
    <property type="entry name" value="MscS_channel_CS"/>
</dbReference>
<dbReference type="Pfam" id="PF12795">
    <property type="entry name" value="MscS_porin"/>
    <property type="match status" value="1"/>
</dbReference>
<feature type="transmembrane region" description="Helical" evidence="9">
    <location>
        <begin position="613"/>
        <end position="630"/>
    </location>
</feature>
<dbReference type="Pfam" id="PF21088">
    <property type="entry name" value="MS_channel_1st"/>
    <property type="match status" value="1"/>
</dbReference>
<dbReference type="EMBL" id="FWWV01000046">
    <property type="protein sequence ID" value="SMB88148.1"/>
    <property type="molecule type" value="Genomic_DNA"/>
</dbReference>
<evidence type="ECO:0000259" key="14">
    <source>
        <dbReference type="Pfam" id="PF21082"/>
    </source>
</evidence>
<feature type="transmembrane region" description="Helical" evidence="9">
    <location>
        <begin position="887"/>
        <end position="908"/>
    </location>
</feature>
<dbReference type="InterPro" id="IPR049278">
    <property type="entry name" value="MS_channel_C"/>
</dbReference>
<dbReference type="SUPFAM" id="SSF82861">
    <property type="entry name" value="Mechanosensitive channel protein MscS (YggB), transmembrane region"/>
    <property type="match status" value="1"/>
</dbReference>
<evidence type="ECO:0000259" key="12">
    <source>
        <dbReference type="Pfam" id="PF12794"/>
    </source>
</evidence>
<dbReference type="Pfam" id="PF00924">
    <property type="entry name" value="MS_channel_2nd"/>
    <property type="match status" value="1"/>
</dbReference>
<evidence type="ECO:0000256" key="1">
    <source>
        <dbReference type="ARBA" id="ARBA00004651"/>
    </source>
</evidence>
<dbReference type="InterPro" id="IPR049142">
    <property type="entry name" value="MS_channel_1st"/>
</dbReference>
<feature type="transmembrane region" description="Helical" evidence="9">
    <location>
        <begin position="694"/>
        <end position="715"/>
    </location>
</feature>
<keyword evidence="3" id="KW-1003">Cell membrane</keyword>
<keyword evidence="6 9" id="KW-1133">Transmembrane helix</keyword>
<dbReference type="RefSeq" id="WP_084257713.1">
    <property type="nucleotide sequence ID" value="NZ_FWWV01000046.1"/>
</dbReference>
<feature type="chain" id="PRO_5013139619" evidence="10">
    <location>
        <begin position="24"/>
        <end position="1114"/>
    </location>
</feature>
<feature type="coiled-coil region" evidence="8">
    <location>
        <begin position="83"/>
        <end position="152"/>
    </location>
</feature>
<gene>
    <name evidence="16" type="ORF">SAMN05660772_01103</name>
</gene>
<keyword evidence="4 9" id="KW-0812">Transmembrane</keyword>
<keyword evidence="5 10" id="KW-0732">Signal</keyword>
<dbReference type="Proteomes" id="UP000192408">
    <property type="component" value="Unassembled WGS sequence"/>
</dbReference>
<feature type="transmembrane region" description="Helical" evidence="9">
    <location>
        <begin position="721"/>
        <end position="738"/>
    </location>
</feature>
<reference evidence="17" key="1">
    <citation type="submission" date="2017-04" db="EMBL/GenBank/DDBJ databases">
        <authorList>
            <person name="Varghese N."/>
            <person name="Submissions S."/>
        </authorList>
    </citation>
    <scope>NUCLEOTIDE SEQUENCE [LARGE SCALE GENOMIC DNA]</scope>
    <source>
        <strain evidence="17">DSM 23072</strain>
    </source>
</reference>
<dbReference type="GO" id="GO:0009992">
    <property type="term" value="P:intracellular water homeostasis"/>
    <property type="evidence" value="ECO:0007669"/>
    <property type="project" value="TreeGrafter"/>
</dbReference>
<dbReference type="SUPFAM" id="SSF82689">
    <property type="entry name" value="Mechanosensitive channel protein MscS (YggB), C-terminal domain"/>
    <property type="match status" value="1"/>
</dbReference>
<dbReference type="Pfam" id="PF12794">
    <property type="entry name" value="MscS_TM"/>
    <property type="match status" value="1"/>
</dbReference>
<evidence type="ECO:0000313" key="17">
    <source>
        <dbReference type="Proteomes" id="UP000192408"/>
    </source>
</evidence>
<dbReference type="GO" id="GO:0005886">
    <property type="term" value="C:plasma membrane"/>
    <property type="evidence" value="ECO:0007669"/>
    <property type="project" value="UniProtKB-SubCell"/>
</dbReference>
<dbReference type="InterPro" id="IPR011066">
    <property type="entry name" value="MscS_channel_C_sf"/>
</dbReference>
<organism evidence="16 17">
    <name type="scientific">Pasteurella testudinis DSM 23072</name>
    <dbReference type="NCBI Taxonomy" id="1122938"/>
    <lineage>
        <taxon>Bacteria</taxon>
        <taxon>Pseudomonadati</taxon>
        <taxon>Pseudomonadota</taxon>
        <taxon>Gammaproteobacteria</taxon>
        <taxon>Pasteurellales</taxon>
        <taxon>Pasteurellaceae</taxon>
        <taxon>Pasteurella</taxon>
    </lineage>
</organism>
<feature type="signal peptide" evidence="10">
    <location>
        <begin position="1"/>
        <end position="23"/>
    </location>
</feature>
<dbReference type="InterPro" id="IPR011014">
    <property type="entry name" value="MscS_channel_TM-2"/>
</dbReference>
<feature type="transmembrane region" description="Helical" evidence="9">
    <location>
        <begin position="920"/>
        <end position="948"/>
    </location>
</feature>
<evidence type="ECO:0000313" key="16">
    <source>
        <dbReference type="EMBL" id="SMB88148.1"/>
    </source>
</evidence>
<dbReference type="AlphaFoldDB" id="A0A1W1V485"/>
<dbReference type="InterPro" id="IPR024393">
    <property type="entry name" value="MscS_porin"/>
</dbReference>
<feature type="domain" description="Mechanosensitive ion channel MscS porin" evidence="13">
    <location>
        <begin position="41"/>
        <end position="261"/>
    </location>
</feature>
<comment type="similarity">
    <text evidence="2">Belongs to the MscS (TC 1.A.23) family.</text>
</comment>
<dbReference type="GO" id="GO:0008381">
    <property type="term" value="F:mechanosensitive monoatomic ion channel activity"/>
    <property type="evidence" value="ECO:0007669"/>
    <property type="project" value="UniProtKB-ARBA"/>
</dbReference>
<dbReference type="Pfam" id="PF21082">
    <property type="entry name" value="MS_channel_3rd"/>
    <property type="match status" value="1"/>
</dbReference>
<evidence type="ECO:0000256" key="5">
    <source>
        <dbReference type="ARBA" id="ARBA00022729"/>
    </source>
</evidence>
<dbReference type="PANTHER" id="PTHR30347:SF1">
    <property type="entry name" value="MECHANOSENSITIVE CHANNEL MSCK"/>
    <property type="match status" value="1"/>
</dbReference>
<accession>A0A1W1V485</accession>
<evidence type="ECO:0000259" key="11">
    <source>
        <dbReference type="Pfam" id="PF00924"/>
    </source>
</evidence>
<feature type="domain" description="Mechanosensitive ion channel inner membrane" evidence="12">
    <location>
        <begin position="494"/>
        <end position="831"/>
    </location>
</feature>
<evidence type="ECO:0000259" key="13">
    <source>
        <dbReference type="Pfam" id="PF12795"/>
    </source>
</evidence>
<feature type="domain" description="Mechanosensitive ion channel transmembrane helices 2/3" evidence="15">
    <location>
        <begin position="893"/>
        <end position="934"/>
    </location>
</feature>
<evidence type="ECO:0000256" key="8">
    <source>
        <dbReference type="SAM" id="Coils"/>
    </source>
</evidence>
<feature type="transmembrane region" description="Helical" evidence="9">
    <location>
        <begin position="642"/>
        <end position="660"/>
    </location>
</feature>
<dbReference type="SUPFAM" id="SSF50182">
    <property type="entry name" value="Sm-like ribonucleoproteins"/>
    <property type="match status" value="1"/>
</dbReference>
<comment type="subcellular location">
    <subcellularLocation>
        <location evidence="1">Cell membrane</location>
        <topology evidence="1">Multi-pass membrane protein</topology>
    </subcellularLocation>
</comment>
<dbReference type="InterPro" id="IPR052702">
    <property type="entry name" value="MscS-like_channel"/>
</dbReference>
<dbReference type="Gene3D" id="1.10.287.1260">
    <property type="match status" value="1"/>
</dbReference>
<evidence type="ECO:0000256" key="2">
    <source>
        <dbReference type="ARBA" id="ARBA00008017"/>
    </source>
</evidence>
<feature type="transmembrane region" description="Helical" evidence="9">
    <location>
        <begin position="843"/>
        <end position="866"/>
    </location>
</feature>
<feature type="coiled-coil region" evidence="8">
    <location>
        <begin position="233"/>
        <end position="260"/>
    </location>
</feature>
<feature type="transmembrane region" description="Helical" evidence="9">
    <location>
        <begin position="572"/>
        <end position="592"/>
    </location>
</feature>
<evidence type="ECO:0000259" key="15">
    <source>
        <dbReference type="Pfam" id="PF21088"/>
    </source>
</evidence>
<feature type="transmembrane region" description="Helical" evidence="9">
    <location>
        <begin position="486"/>
        <end position="506"/>
    </location>
</feature>
<name>A0A1W1V485_9PAST</name>
<evidence type="ECO:0000256" key="9">
    <source>
        <dbReference type="SAM" id="Phobius"/>
    </source>
</evidence>
<dbReference type="PROSITE" id="PS01246">
    <property type="entry name" value="UPF0003"/>
    <property type="match status" value="1"/>
</dbReference>